<evidence type="ECO:0000256" key="1">
    <source>
        <dbReference type="ARBA" id="ARBA00022737"/>
    </source>
</evidence>
<dbReference type="Gene3D" id="2.30.42.10">
    <property type="match status" value="1"/>
</dbReference>
<accession>A0ABD0QCF4</accession>
<proteinExistence type="predicted"/>
<gene>
    <name evidence="4" type="ORF">M9458_019588</name>
</gene>
<dbReference type="PANTHER" id="PTHR14191">
    <property type="entry name" value="PDZ DOMAIN CONTAINING PROTEIN"/>
    <property type="match status" value="1"/>
</dbReference>
<dbReference type="InterPro" id="IPR001478">
    <property type="entry name" value="PDZ"/>
</dbReference>
<dbReference type="Pfam" id="PF00595">
    <property type="entry name" value="PDZ"/>
    <property type="match status" value="1"/>
</dbReference>
<organism evidence="4 5">
    <name type="scientific">Cirrhinus mrigala</name>
    <name type="common">Mrigala</name>
    <dbReference type="NCBI Taxonomy" id="683832"/>
    <lineage>
        <taxon>Eukaryota</taxon>
        <taxon>Metazoa</taxon>
        <taxon>Chordata</taxon>
        <taxon>Craniata</taxon>
        <taxon>Vertebrata</taxon>
        <taxon>Euteleostomi</taxon>
        <taxon>Actinopterygii</taxon>
        <taxon>Neopterygii</taxon>
        <taxon>Teleostei</taxon>
        <taxon>Ostariophysi</taxon>
        <taxon>Cypriniformes</taxon>
        <taxon>Cyprinidae</taxon>
        <taxon>Labeoninae</taxon>
        <taxon>Labeonini</taxon>
        <taxon>Cirrhinus</taxon>
    </lineage>
</organism>
<feature type="compositionally biased region" description="Basic and acidic residues" evidence="2">
    <location>
        <begin position="80"/>
        <end position="91"/>
    </location>
</feature>
<sequence length="102" mass="11189">VVKGGAADKAGLKDDDIVVEVNRVNVEKATHEEVVDLIRKSGDTLTAYDYLKARGIPISLQLVNKEPSTDDPAPAYAEEDERKDTESDNERPATPPARTRSR</sequence>
<dbReference type="InterPro" id="IPR051067">
    <property type="entry name" value="NHER"/>
</dbReference>
<dbReference type="InterPro" id="IPR036034">
    <property type="entry name" value="PDZ_sf"/>
</dbReference>
<dbReference type="PROSITE" id="PS50106">
    <property type="entry name" value="PDZ"/>
    <property type="match status" value="1"/>
</dbReference>
<dbReference type="PANTHER" id="PTHR14191:SF3">
    <property type="entry name" value="NA(+)_H(+) EXCHANGE REGULATORY COFACTOR-LIKE PROTEIN NRFL-1"/>
    <property type="match status" value="1"/>
</dbReference>
<protein>
    <recommendedName>
        <fullName evidence="3">PDZ domain-containing protein</fullName>
    </recommendedName>
</protein>
<reference evidence="4 5" key="1">
    <citation type="submission" date="2024-05" db="EMBL/GenBank/DDBJ databases">
        <title>Genome sequencing and assembly of Indian major carp, Cirrhinus mrigala (Hamilton, 1822).</title>
        <authorList>
            <person name="Mohindra V."/>
            <person name="Chowdhury L.M."/>
            <person name="Lal K."/>
            <person name="Jena J.K."/>
        </authorList>
    </citation>
    <scope>NUCLEOTIDE SEQUENCE [LARGE SCALE GENOMIC DNA]</scope>
    <source>
        <strain evidence="4">CM1030</strain>
        <tissue evidence="4">Blood</tissue>
    </source>
</reference>
<comment type="caution">
    <text evidence="4">The sequence shown here is derived from an EMBL/GenBank/DDBJ whole genome shotgun (WGS) entry which is preliminary data.</text>
</comment>
<dbReference type="SUPFAM" id="SSF50156">
    <property type="entry name" value="PDZ domain-like"/>
    <property type="match status" value="1"/>
</dbReference>
<evidence type="ECO:0000313" key="4">
    <source>
        <dbReference type="EMBL" id="KAL0183892.1"/>
    </source>
</evidence>
<keyword evidence="5" id="KW-1185">Reference proteome</keyword>
<feature type="non-terminal residue" evidence="4">
    <location>
        <position position="102"/>
    </location>
</feature>
<feature type="domain" description="PDZ" evidence="3">
    <location>
        <begin position="1"/>
        <end position="46"/>
    </location>
</feature>
<dbReference type="Proteomes" id="UP001529510">
    <property type="component" value="Unassembled WGS sequence"/>
</dbReference>
<dbReference type="AlphaFoldDB" id="A0ABD0QCF4"/>
<evidence type="ECO:0000259" key="3">
    <source>
        <dbReference type="PROSITE" id="PS50106"/>
    </source>
</evidence>
<keyword evidence="1" id="KW-0677">Repeat</keyword>
<evidence type="ECO:0000256" key="2">
    <source>
        <dbReference type="SAM" id="MobiDB-lite"/>
    </source>
</evidence>
<dbReference type="EMBL" id="JAMKFB020000009">
    <property type="protein sequence ID" value="KAL0183892.1"/>
    <property type="molecule type" value="Genomic_DNA"/>
</dbReference>
<evidence type="ECO:0000313" key="5">
    <source>
        <dbReference type="Proteomes" id="UP001529510"/>
    </source>
</evidence>
<feature type="non-terminal residue" evidence="4">
    <location>
        <position position="1"/>
    </location>
</feature>
<name>A0ABD0QCF4_CIRMR</name>
<feature type="region of interest" description="Disordered" evidence="2">
    <location>
        <begin position="62"/>
        <end position="102"/>
    </location>
</feature>